<feature type="region of interest" description="Disordered" evidence="1">
    <location>
        <begin position="209"/>
        <end position="279"/>
    </location>
</feature>
<organism evidence="4 5">
    <name type="scientific">Haematococcus lacustris</name>
    <name type="common">Green alga</name>
    <name type="synonym">Haematococcus pluvialis</name>
    <dbReference type="NCBI Taxonomy" id="44745"/>
    <lineage>
        <taxon>Eukaryota</taxon>
        <taxon>Viridiplantae</taxon>
        <taxon>Chlorophyta</taxon>
        <taxon>core chlorophytes</taxon>
        <taxon>Chlorophyceae</taxon>
        <taxon>CS clade</taxon>
        <taxon>Chlamydomonadales</taxon>
        <taxon>Haematococcaceae</taxon>
        <taxon>Haematococcus</taxon>
    </lineage>
</organism>
<evidence type="ECO:0000256" key="1">
    <source>
        <dbReference type="SAM" id="MobiDB-lite"/>
    </source>
</evidence>
<protein>
    <recommendedName>
        <fullName evidence="3">Pherophorin domain-containing protein</fullName>
    </recommendedName>
</protein>
<evidence type="ECO:0000313" key="4">
    <source>
        <dbReference type="EMBL" id="GFH13796.1"/>
    </source>
</evidence>
<keyword evidence="2" id="KW-0732">Signal</keyword>
<accession>A0A699Z3F3</accession>
<proteinExistence type="predicted"/>
<sequence>MYVSFELVLIAVVASWATVCRAGDATGSGFPYFDNCRRSLSETRFDVRLTSEAVNPVNGSVFCWTVYVKPATACLSPQRRCCSTSFAKVKLYTSRSCCCGSNMHVGGSSSIMAHSLAATLPSCRPALQQELQCDASDSATDKLQCDSIRDASLAPFPSQGRMEPPCVCACGQPGKGEFATPSSRSQTQCLQTAPSLSLGFMTGRSTTMSAARPLHTTWLTASKSPPRPRLRSPPPLPPLLSSPPTMLPPPPSPEPPPPLLPFSPPPAPRPPPFPPVAPGAYWNILSALQGRDSAAAQELHRPPQEHDACA</sequence>
<dbReference type="AlphaFoldDB" id="A0A699Z3F3"/>
<dbReference type="EMBL" id="BLLF01000653">
    <property type="protein sequence ID" value="GFH13796.1"/>
    <property type="molecule type" value="Genomic_DNA"/>
</dbReference>
<feature type="signal peptide" evidence="2">
    <location>
        <begin position="1"/>
        <end position="22"/>
    </location>
</feature>
<evidence type="ECO:0000259" key="3">
    <source>
        <dbReference type="Pfam" id="PF12499"/>
    </source>
</evidence>
<comment type="caution">
    <text evidence="4">The sequence shown here is derived from an EMBL/GenBank/DDBJ whole genome shotgun (WGS) entry which is preliminary data.</text>
</comment>
<gene>
    <name evidence="4" type="ORF">HaLaN_09746</name>
</gene>
<name>A0A699Z3F3_HAELA</name>
<keyword evidence="5" id="KW-1185">Reference proteome</keyword>
<evidence type="ECO:0000256" key="2">
    <source>
        <dbReference type="SAM" id="SignalP"/>
    </source>
</evidence>
<feature type="chain" id="PRO_5025685433" description="Pherophorin domain-containing protein" evidence="2">
    <location>
        <begin position="23"/>
        <end position="310"/>
    </location>
</feature>
<reference evidence="4 5" key="1">
    <citation type="submission" date="2020-02" db="EMBL/GenBank/DDBJ databases">
        <title>Draft genome sequence of Haematococcus lacustris strain NIES-144.</title>
        <authorList>
            <person name="Morimoto D."/>
            <person name="Nakagawa S."/>
            <person name="Yoshida T."/>
            <person name="Sawayama S."/>
        </authorList>
    </citation>
    <scope>NUCLEOTIDE SEQUENCE [LARGE SCALE GENOMIC DNA]</scope>
    <source>
        <strain evidence="4 5">NIES-144</strain>
    </source>
</reference>
<dbReference type="Pfam" id="PF12499">
    <property type="entry name" value="DUF3707"/>
    <property type="match status" value="1"/>
</dbReference>
<feature type="compositionally biased region" description="Pro residues" evidence="1">
    <location>
        <begin position="225"/>
        <end position="277"/>
    </location>
</feature>
<dbReference type="Proteomes" id="UP000485058">
    <property type="component" value="Unassembled WGS sequence"/>
</dbReference>
<dbReference type="InterPro" id="IPR024616">
    <property type="entry name" value="Pherophorin"/>
</dbReference>
<feature type="domain" description="Pherophorin" evidence="3">
    <location>
        <begin position="30"/>
        <end position="98"/>
    </location>
</feature>
<evidence type="ECO:0000313" key="5">
    <source>
        <dbReference type="Proteomes" id="UP000485058"/>
    </source>
</evidence>